<dbReference type="InterPro" id="IPR036942">
    <property type="entry name" value="Beta-barrel_TonB_sf"/>
</dbReference>
<reference evidence="15 16" key="1">
    <citation type="submission" date="2019-05" db="EMBL/GenBank/DDBJ databases">
        <title>Algicella ahnfeltiae gen. nov., sp. nov., a novel marine bacterium of the family Flavobacteriaceae isolated from a red alga.</title>
        <authorList>
            <person name="Nedashkovskaya O.I."/>
            <person name="Kukhlevskiy A.D."/>
            <person name="Kim S.-G."/>
            <person name="Zhukova N.V."/>
            <person name="Mikhailov V.V."/>
        </authorList>
    </citation>
    <scope>NUCLEOTIDE SEQUENCE [LARGE SCALE GENOMIC DNA]</scope>
    <source>
        <strain evidence="15 16">10Alg115</strain>
    </source>
</reference>
<sequence>MKKLFLLLTIFSFAILHAQDTGSIQGIITDDAGQPLPSASVSINSISKGVVTDFDGNYLLENIPIGSYNVTFSFLGLQSITQRVSVEAGKVTKVDISLNSSDNILNEVVVTAGKKPQKITDVPATVNVIRAQDIQEFASFNIGELAARQKGVDFVRSGVLGTGINIRGFNSAFNSKNLQITDDRVSTLVATGLPFGTFSTVTKDDVERVEILLGPNGTLYGPNAHNGLVSTITKNPFTSEGTTFAVGVGNQKVFTARLRHAQAISDKFAYKLHFEKSTGEEFDYTDSVYVGDKGYKELGKDNDFDSEKYGASLHYRPGKASEIIGYYGHSNSSNIGVTNAGRNKIKDWSIDIAQLKFVSNNFFLNTYYTWSKTEDTYAMNQRTQNYVSFIDNGFSEEEALTRSYTEQWNSAFGIPLPRGSVFEDASKRFNAEGQYNNNWGGFYLTLGAQYQLDMANSNGTYLLDDGGIDIDQKGVYTQLEYKIAESGWNFLFGARVDNHELYGSNFIPKLAITKVMDKGTFRVTYGKGIAVPSILNLKGNLFGGLVIGNGEGFTLSDGSKIEKLDVETIDSYEVGYKGQLSDKLFIDVNAYYNQSKNFISPLRNIADAANNKFVTHVGDEKYEDAVPGATGPSAFLLTYMNFGKVDTYGFDLGLNYYFTDAFRTSLNYSYFGRDLDKNDMANDGNLDGIVLDTELPINTPNNKLSIGLHYNKNKFYGTLYGRWVEKYDFFSGINIAAKTQDLDGDGTNDVFANAKNGRTWNYGQLGGLTVDANAGYYITDKFTVGASITNLFNAKNREFVASPVIGTLYSVELKYTVDFFKKK</sequence>
<evidence type="ECO:0000259" key="14">
    <source>
        <dbReference type="Pfam" id="PF07715"/>
    </source>
</evidence>
<evidence type="ECO:0000256" key="10">
    <source>
        <dbReference type="PROSITE-ProRule" id="PRU01360"/>
    </source>
</evidence>
<dbReference type="InterPro" id="IPR000531">
    <property type="entry name" value="Beta-barrel_TonB"/>
</dbReference>
<dbReference type="GO" id="GO:0009279">
    <property type="term" value="C:cell outer membrane"/>
    <property type="evidence" value="ECO:0007669"/>
    <property type="project" value="UniProtKB-SubCell"/>
</dbReference>
<evidence type="ECO:0000256" key="9">
    <source>
        <dbReference type="ARBA" id="ARBA00023237"/>
    </source>
</evidence>
<dbReference type="InterPro" id="IPR039426">
    <property type="entry name" value="TonB-dep_rcpt-like"/>
</dbReference>
<evidence type="ECO:0000256" key="6">
    <source>
        <dbReference type="ARBA" id="ARBA00023077"/>
    </source>
</evidence>
<dbReference type="Gene3D" id="2.60.40.1120">
    <property type="entry name" value="Carboxypeptidase-like, regulatory domain"/>
    <property type="match status" value="1"/>
</dbReference>
<dbReference type="Pfam" id="PF13715">
    <property type="entry name" value="CarbopepD_reg_2"/>
    <property type="match status" value="1"/>
</dbReference>
<dbReference type="KEGG" id="fbe:FF125_00070"/>
<feature type="signal peptide" evidence="12">
    <location>
        <begin position="1"/>
        <end position="18"/>
    </location>
</feature>
<keyword evidence="7 10" id="KW-0472">Membrane</keyword>
<evidence type="ECO:0000256" key="1">
    <source>
        <dbReference type="ARBA" id="ARBA00004571"/>
    </source>
</evidence>
<dbReference type="SUPFAM" id="SSF56935">
    <property type="entry name" value="Porins"/>
    <property type="match status" value="1"/>
</dbReference>
<keyword evidence="5 12" id="KW-0732">Signal</keyword>
<accession>A0A5B7TP21</accession>
<evidence type="ECO:0000256" key="5">
    <source>
        <dbReference type="ARBA" id="ARBA00022729"/>
    </source>
</evidence>
<keyword evidence="4 10" id="KW-0812">Transmembrane</keyword>
<organism evidence="15 16">
    <name type="scientific">Aureibaculum algae</name>
    <dbReference type="NCBI Taxonomy" id="2584122"/>
    <lineage>
        <taxon>Bacteria</taxon>
        <taxon>Pseudomonadati</taxon>
        <taxon>Bacteroidota</taxon>
        <taxon>Flavobacteriia</taxon>
        <taxon>Flavobacteriales</taxon>
        <taxon>Flavobacteriaceae</taxon>
        <taxon>Aureibaculum</taxon>
    </lineage>
</organism>
<evidence type="ECO:0000256" key="4">
    <source>
        <dbReference type="ARBA" id="ARBA00022692"/>
    </source>
</evidence>
<dbReference type="InterPro" id="IPR037066">
    <property type="entry name" value="Plug_dom_sf"/>
</dbReference>
<dbReference type="PANTHER" id="PTHR30069">
    <property type="entry name" value="TONB-DEPENDENT OUTER MEMBRANE RECEPTOR"/>
    <property type="match status" value="1"/>
</dbReference>
<dbReference type="Gene3D" id="2.170.130.10">
    <property type="entry name" value="TonB-dependent receptor, plug domain"/>
    <property type="match status" value="1"/>
</dbReference>
<dbReference type="GO" id="GO:0044718">
    <property type="term" value="P:siderophore transmembrane transport"/>
    <property type="evidence" value="ECO:0007669"/>
    <property type="project" value="TreeGrafter"/>
</dbReference>
<keyword evidence="8 15" id="KW-0675">Receptor</keyword>
<keyword evidence="16" id="KW-1185">Reference proteome</keyword>
<dbReference type="AlphaFoldDB" id="A0A5B7TP21"/>
<protein>
    <submittedName>
        <fullName evidence="15">TonB-dependent receptor</fullName>
    </submittedName>
</protein>
<name>A0A5B7TP21_9FLAO</name>
<evidence type="ECO:0000256" key="3">
    <source>
        <dbReference type="ARBA" id="ARBA00022452"/>
    </source>
</evidence>
<dbReference type="RefSeq" id="WP_138947864.1">
    <property type="nucleotide sequence ID" value="NZ_CP040749.1"/>
</dbReference>
<evidence type="ECO:0000256" key="2">
    <source>
        <dbReference type="ARBA" id="ARBA00022448"/>
    </source>
</evidence>
<dbReference type="Pfam" id="PF07715">
    <property type="entry name" value="Plug"/>
    <property type="match status" value="1"/>
</dbReference>
<evidence type="ECO:0000313" key="15">
    <source>
        <dbReference type="EMBL" id="QCX36903.1"/>
    </source>
</evidence>
<evidence type="ECO:0000313" key="16">
    <source>
        <dbReference type="Proteomes" id="UP000306229"/>
    </source>
</evidence>
<dbReference type="GO" id="GO:0030246">
    <property type="term" value="F:carbohydrate binding"/>
    <property type="evidence" value="ECO:0007669"/>
    <property type="project" value="InterPro"/>
</dbReference>
<dbReference type="InterPro" id="IPR013784">
    <property type="entry name" value="Carb-bd-like_fold"/>
</dbReference>
<comment type="subcellular location">
    <subcellularLocation>
        <location evidence="1 10">Cell outer membrane</location>
        <topology evidence="1 10">Multi-pass membrane protein</topology>
    </subcellularLocation>
</comment>
<evidence type="ECO:0000256" key="8">
    <source>
        <dbReference type="ARBA" id="ARBA00023170"/>
    </source>
</evidence>
<dbReference type="EMBL" id="CP040749">
    <property type="protein sequence ID" value="QCX36903.1"/>
    <property type="molecule type" value="Genomic_DNA"/>
</dbReference>
<evidence type="ECO:0000256" key="12">
    <source>
        <dbReference type="SAM" id="SignalP"/>
    </source>
</evidence>
<feature type="domain" description="TonB-dependent receptor-like beta-barrel" evidence="13">
    <location>
        <begin position="325"/>
        <end position="791"/>
    </location>
</feature>
<dbReference type="Pfam" id="PF00593">
    <property type="entry name" value="TonB_dep_Rec_b-barrel"/>
    <property type="match status" value="1"/>
</dbReference>
<keyword evidence="2 10" id="KW-0813">Transport</keyword>
<dbReference type="GO" id="GO:0015344">
    <property type="term" value="F:siderophore uptake transmembrane transporter activity"/>
    <property type="evidence" value="ECO:0007669"/>
    <property type="project" value="TreeGrafter"/>
</dbReference>
<proteinExistence type="inferred from homology"/>
<dbReference type="InterPro" id="IPR012910">
    <property type="entry name" value="Plug_dom"/>
</dbReference>
<evidence type="ECO:0000256" key="7">
    <source>
        <dbReference type="ARBA" id="ARBA00023136"/>
    </source>
</evidence>
<dbReference type="Gene3D" id="2.40.170.20">
    <property type="entry name" value="TonB-dependent receptor, beta-barrel domain"/>
    <property type="match status" value="1"/>
</dbReference>
<dbReference type="PROSITE" id="PS52016">
    <property type="entry name" value="TONB_DEPENDENT_REC_3"/>
    <property type="match status" value="1"/>
</dbReference>
<keyword evidence="6 11" id="KW-0798">TonB box</keyword>
<feature type="domain" description="TonB-dependent receptor plug" evidence="14">
    <location>
        <begin position="119"/>
        <end position="227"/>
    </location>
</feature>
<evidence type="ECO:0000256" key="11">
    <source>
        <dbReference type="RuleBase" id="RU003357"/>
    </source>
</evidence>
<feature type="chain" id="PRO_5022751530" evidence="12">
    <location>
        <begin position="19"/>
        <end position="823"/>
    </location>
</feature>
<comment type="similarity">
    <text evidence="10 11">Belongs to the TonB-dependent receptor family.</text>
</comment>
<dbReference type="PANTHER" id="PTHR30069:SF29">
    <property type="entry name" value="HEMOGLOBIN AND HEMOGLOBIN-HAPTOGLOBIN-BINDING PROTEIN 1-RELATED"/>
    <property type="match status" value="1"/>
</dbReference>
<dbReference type="SUPFAM" id="SSF49452">
    <property type="entry name" value="Starch-binding domain-like"/>
    <property type="match status" value="1"/>
</dbReference>
<evidence type="ECO:0000259" key="13">
    <source>
        <dbReference type="Pfam" id="PF00593"/>
    </source>
</evidence>
<keyword evidence="3 10" id="KW-1134">Transmembrane beta strand</keyword>
<dbReference type="Proteomes" id="UP000306229">
    <property type="component" value="Chromosome"/>
</dbReference>
<gene>
    <name evidence="15" type="ORF">FF125_00070</name>
</gene>
<dbReference type="OrthoDB" id="9795928at2"/>
<keyword evidence="9 10" id="KW-0998">Cell outer membrane</keyword>